<dbReference type="Proteomes" id="UP000187485">
    <property type="component" value="Unassembled WGS sequence"/>
</dbReference>
<evidence type="ECO:0000313" key="1">
    <source>
        <dbReference type="EMBL" id="GAV21579.1"/>
    </source>
</evidence>
<dbReference type="STRING" id="870242.cpu_00890"/>
<dbReference type="EMBL" id="BDJK01000003">
    <property type="protein sequence ID" value="GAV21579.1"/>
    <property type="molecule type" value="Genomic_DNA"/>
</dbReference>
<evidence type="ECO:0000313" key="2">
    <source>
        <dbReference type="Proteomes" id="UP000187485"/>
    </source>
</evidence>
<sequence length="83" mass="9895">MKKVLYFCNRCGKEVEEKKIYRLWVTARRMDLNNNHDRDVYSELCVDCLHEIELKIFEGYLPVLNNEASRLTGLPLYKKQEAV</sequence>
<protein>
    <submittedName>
        <fullName evidence="1">Uncharacterized protein</fullName>
    </submittedName>
</protein>
<organism evidence="1 2">
    <name type="scientific">Carboxydothermus pertinax</name>
    <dbReference type="NCBI Taxonomy" id="870242"/>
    <lineage>
        <taxon>Bacteria</taxon>
        <taxon>Bacillati</taxon>
        <taxon>Bacillota</taxon>
        <taxon>Clostridia</taxon>
        <taxon>Thermoanaerobacterales</taxon>
        <taxon>Thermoanaerobacteraceae</taxon>
        <taxon>Carboxydothermus</taxon>
    </lineage>
</organism>
<accession>A0A1L8CRZ1</accession>
<dbReference type="OrthoDB" id="1727159at2"/>
<reference evidence="2" key="1">
    <citation type="submission" date="2016-12" db="EMBL/GenBank/DDBJ databases">
        <title>Draft Genome Sequences od Carboxydothermus pertinax and islandicus, Hydrogenogenic Carboxydotrophic Bacteria.</title>
        <authorList>
            <person name="Fukuyama Y."/>
            <person name="Ohmae K."/>
            <person name="Yoneda Y."/>
            <person name="Yoshida T."/>
            <person name="Sako Y."/>
        </authorList>
    </citation>
    <scope>NUCLEOTIDE SEQUENCE [LARGE SCALE GENOMIC DNA]</scope>
    <source>
        <strain evidence="2">Ug1</strain>
    </source>
</reference>
<name>A0A1L8CRZ1_9THEO</name>
<dbReference type="RefSeq" id="WP_075858031.1">
    <property type="nucleotide sequence ID" value="NZ_BDJK01000003.1"/>
</dbReference>
<dbReference type="AlphaFoldDB" id="A0A1L8CRZ1"/>
<proteinExistence type="predicted"/>
<gene>
    <name evidence="1" type="ORF">cpu_00890</name>
</gene>
<comment type="caution">
    <text evidence="1">The sequence shown here is derived from an EMBL/GenBank/DDBJ whole genome shotgun (WGS) entry which is preliminary data.</text>
</comment>
<keyword evidence="2" id="KW-1185">Reference proteome</keyword>